<name>M5FVE2_DACPD</name>
<dbReference type="GeneID" id="63684358"/>
<protein>
    <submittedName>
        <fullName evidence="2">Uncharacterized protein</fullName>
    </submittedName>
</protein>
<dbReference type="AlphaFoldDB" id="M5FVE2"/>
<proteinExistence type="predicted"/>
<dbReference type="EMBL" id="JH795877">
    <property type="protein sequence ID" value="EJT97296.1"/>
    <property type="molecule type" value="Genomic_DNA"/>
</dbReference>
<reference evidence="2 3" key="1">
    <citation type="journal article" date="2012" name="Science">
        <title>The Paleozoic origin of enzymatic lignin decomposition reconstructed from 31 fungal genomes.</title>
        <authorList>
            <person name="Floudas D."/>
            <person name="Binder M."/>
            <person name="Riley R."/>
            <person name="Barry K."/>
            <person name="Blanchette R.A."/>
            <person name="Henrissat B."/>
            <person name="Martinez A.T."/>
            <person name="Otillar R."/>
            <person name="Spatafora J.W."/>
            <person name="Yadav J.S."/>
            <person name="Aerts A."/>
            <person name="Benoit I."/>
            <person name="Boyd A."/>
            <person name="Carlson A."/>
            <person name="Copeland A."/>
            <person name="Coutinho P.M."/>
            <person name="de Vries R.P."/>
            <person name="Ferreira P."/>
            <person name="Findley K."/>
            <person name="Foster B."/>
            <person name="Gaskell J."/>
            <person name="Glotzer D."/>
            <person name="Gorecki P."/>
            <person name="Heitman J."/>
            <person name="Hesse C."/>
            <person name="Hori C."/>
            <person name="Igarashi K."/>
            <person name="Jurgens J.A."/>
            <person name="Kallen N."/>
            <person name="Kersten P."/>
            <person name="Kohler A."/>
            <person name="Kuees U."/>
            <person name="Kumar T.K.A."/>
            <person name="Kuo A."/>
            <person name="LaButti K."/>
            <person name="Larrondo L.F."/>
            <person name="Lindquist E."/>
            <person name="Ling A."/>
            <person name="Lombard V."/>
            <person name="Lucas S."/>
            <person name="Lundell T."/>
            <person name="Martin R."/>
            <person name="McLaughlin D.J."/>
            <person name="Morgenstern I."/>
            <person name="Morin E."/>
            <person name="Murat C."/>
            <person name="Nagy L.G."/>
            <person name="Nolan M."/>
            <person name="Ohm R.A."/>
            <person name="Patyshakuliyeva A."/>
            <person name="Rokas A."/>
            <person name="Ruiz-Duenas F.J."/>
            <person name="Sabat G."/>
            <person name="Salamov A."/>
            <person name="Samejima M."/>
            <person name="Schmutz J."/>
            <person name="Slot J.C."/>
            <person name="St John F."/>
            <person name="Stenlid J."/>
            <person name="Sun H."/>
            <person name="Sun S."/>
            <person name="Syed K."/>
            <person name="Tsang A."/>
            <person name="Wiebenga A."/>
            <person name="Young D."/>
            <person name="Pisabarro A."/>
            <person name="Eastwood D.C."/>
            <person name="Martin F."/>
            <person name="Cullen D."/>
            <person name="Grigoriev I.V."/>
            <person name="Hibbett D.S."/>
        </authorList>
    </citation>
    <scope>NUCLEOTIDE SEQUENCE [LARGE SCALE GENOMIC DNA]</scope>
    <source>
        <strain evidence="2 3">DJM-731 SS1</strain>
    </source>
</reference>
<evidence type="ECO:0000256" key="1">
    <source>
        <dbReference type="SAM" id="MobiDB-lite"/>
    </source>
</evidence>
<evidence type="ECO:0000313" key="3">
    <source>
        <dbReference type="Proteomes" id="UP000030653"/>
    </source>
</evidence>
<dbReference type="RefSeq" id="XP_040624194.1">
    <property type="nucleotide sequence ID" value="XM_040769296.1"/>
</dbReference>
<evidence type="ECO:0000313" key="2">
    <source>
        <dbReference type="EMBL" id="EJT97296.1"/>
    </source>
</evidence>
<dbReference type="Proteomes" id="UP000030653">
    <property type="component" value="Unassembled WGS sequence"/>
</dbReference>
<gene>
    <name evidence="2" type="ORF">DACRYDRAFT_111840</name>
</gene>
<dbReference type="HOGENOM" id="CLU_2885722_0_0_1"/>
<organism evidence="2 3">
    <name type="scientific">Dacryopinax primogenitus (strain DJM 731)</name>
    <name type="common">Brown rot fungus</name>
    <dbReference type="NCBI Taxonomy" id="1858805"/>
    <lineage>
        <taxon>Eukaryota</taxon>
        <taxon>Fungi</taxon>
        <taxon>Dikarya</taxon>
        <taxon>Basidiomycota</taxon>
        <taxon>Agaricomycotina</taxon>
        <taxon>Dacrymycetes</taxon>
        <taxon>Dacrymycetales</taxon>
        <taxon>Dacrymycetaceae</taxon>
        <taxon>Dacryopinax</taxon>
    </lineage>
</organism>
<accession>M5FVE2</accession>
<keyword evidence="3" id="KW-1185">Reference proteome</keyword>
<feature type="region of interest" description="Disordered" evidence="1">
    <location>
        <begin position="1"/>
        <end position="39"/>
    </location>
</feature>
<sequence length="63" mass="7303">MSSPANTSNPTQPRKRSISDVMNNERRQRWLQSSGRPDKWNVLRPGVSQFVGHFLKRGDQTKH</sequence>
<feature type="compositionally biased region" description="Polar residues" evidence="1">
    <location>
        <begin position="1"/>
        <end position="12"/>
    </location>
</feature>